<evidence type="ECO:0008006" key="8">
    <source>
        <dbReference type="Google" id="ProtNLM"/>
    </source>
</evidence>
<evidence type="ECO:0000313" key="7">
    <source>
        <dbReference type="Proteomes" id="UP001107558"/>
    </source>
</evidence>
<evidence type="ECO:0000256" key="4">
    <source>
        <dbReference type="SAM" id="Coils"/>
    </source>
</evidence>
<dbReference type="Proteomes" id="UP001107558">
    <property type="component" value="Chromosome 1"/>
</dbReference>
<dbReference type="Pfam" id="PF00023">
    <property type="entry name" value="Ank"/>
    <property type="match status" value="1"/>
</dbReference>
<dbReference type="EMBL" id="JADBJN010000001">
    <property type="protein sequence ID" value="KAG5681735.1"/>
    <property type="molecule type" value="Genomic_DNA"/>
</dbReference>
<evidence type="ECO:0000256" key="2">
    <source>
        <dbReference type="ARBA" id="ARBA00023043"/>
    </source>
</evidence>
<reference evidence="6" key="1">
    <citation type="submission" date="2021-03" db="EMBL/GenBank/DDBJ databases">
        <title>Chromosome level genome of the anhydrobiotic midge Polypedilum vanderplanki.</title>
        <authorList>
            <person name="Yoshida Y."/>
            <person name="Kikawada T."/>
            <person name="Gusev O."/>
        </authorList>
    </citation>
    <scope>NUCLEOTIDE SEQUENCE</scope>
    <source>
        <strain evidence="6">NIAS01</strain>
        <tissue evidence="6">Whole body or cell culture</tissue>
    </source>
</reference>
<feature type="repeat" description="ANK" evidence="3">
    <location>
        <begin position="156"/>
        <end position="181"/>
    </location>
</feature>
<dbReference type="InterPro" id="IPR036770">
    <property type="entry name" value="Ankyrin_rpt-contain_sf"/>
</dbReference>
<dbReference type="InterPro" id="IPR002110">
    <property type="entry name" value="Ankyrin_rpt"/>
</dbReference>
<feature type="region of interest" description="Disordered" evidence="5">
    <location>
        <begin position="386"/>
        <end position="483"/>
    </location>
</feature>
<dbReference type="AlphaFoldDB" id="A0A9J6CIP6"/>
<keyword evidence="4" id="KW-0175">Coiled coil</keyword>
<sequence length="747" mass="85646">MDLDKSKTLFDIVAEGNDVALQRLLLEGKEERNVATLAHGNTLLHEAAWKGFSRCVKILCNVYPKDLDETNNKEKLHKKKQQFINRTNFSGFTALHLAAQNGHNQSLRELLYAGCSTSIQNDYGDSALHTAIRYGHAGVVRILISAKADIDAFNHNNDTPLHISAAIGRRKLTKLLVEAGAMQFRNNQNETPKDIARRKNFTEIVEIIEKQSEKIDKKLIRESLRKSKSGDQECLTHSKQKYNNFVSPYGCHYYPNSRNFPHPKLQTLPKEPLQKGEIYYLDLAGNIRKGPIGVSRNCACNCGQKSKEAMLEHCKNIQKYVDKANDKLNKKILELTTKIEKTERKHHHQREKSRERDMDPLYPLLKIVGDKNKQIHLEKWLNKVHPDVNDSQSDMRSPQSSEIAIKEVPVDVHCVDAHSSREKPRETIKVSRSSSRRMPVYDENEQKRNDENELENDDSYTDISDNDNDEGEDDDASVSDSENPLYDESFIRKFQQQQQFAQQNYYQNESLTSQSINSNQNIEMEMEKIAKSLMSNDDDAIMIHSRNPDVIKDIHVSHSAKRSTKKIKSAITKSTSILTPADLYVNTFFNNSDEHHKNVYKNSQSDADEVDSCEIEQLVTRVQQTIVGSNYASSSSPHNPQDNQNYWNRVSRSRNPIPFDITDEIDNYAEENFYRNIPPQQLAVENDKNEQVQSSTISENNFILLDKLLKARKHLNQNYHQHLQTFNHNESIDKNGNSSNIPSSSLV</sequence>
<comment type="caution">
    <text evidence="6">The sequence shown here is derived from an EMBL/GenBank/DDBJ whole genome shotgun (WGS) entry which is preliminary data.</text>
</comment>
<feature type="repeat" description="ANK" evidence="3">
    <location>
        <begin position="90"/>
        <end position="122"/>
    </location>
</feature>
<dbReference type="Pfam" id="PF12796">
    <property type="entry name" value="Ank_2"/>
    <property type="match status" value="1"/>
</dbReference>
<feature type="compositionally biased region" description="Polar residues" evidence="5">
    <location>
        <begin position="389"/>
        <end position="402"/>
    </location>
</feature>
<accession>A0A9J6CIP6</accession>
<dbReference type="Gene3D" id="1.25.40.20">
    <property type="entry name" value="Ankyrin repeat-containing domain"/>
    <property type="match status" value="2"/>
</dbReference>
<protein>
    <recommendedName>
        <fullName evidence="8">Ankyrin repeat domain-containing protein 6</fullName>
    </recommendedName>
</protein>
<feature type="compositionally biased region" description="Acidic residues" evidence="5">
    <location>
        <begin position="452"/>
        <end position="477"/>
    </location>
</feature>
<organism evidence="6 7">
    <name type="scientific">Polypedilum vanderplanki</name>
    <name type="common">Sleeping chironomid midge</name>
    <dbReference type="NCBI Taxonomy" id="319348"/>
    <lineage>
        <taxon>Eukaryota</taxon>
        <taxon>Metazoa</taxon>
        <taxon>Ecdysozoa</taxon>
        <taxon>Arthropoda</taxon>
        <taxon>Hexapoda</taxon>
        <taxon>Insecta</taxon>
        <taxon>Pterygota</taxon>
        <taxon>Neoptera</taxon>
        <taxon>Endopterygota</taxon>
        <taxon>Diptera</taxon>
        <taxon>Nematocera</taxon>
        <taxon>Chironomoidea</taxon>
        <taxon>Chironomidae</taxon>
        <taxon>Chironominae</taxon>
        <taxon>Polypedilum</taxon>
        <taxon>Polypedilum</taxon>
    </lineage>
</organism>
<feature type="repeat" description="ANK" evidence="3">
    <location>
        <begin position="123"/>
        <end position="155"/>
    </location>
</feature>
<feature type="coiled-coil region" evidence="4">
    <location>
        <begin position="325"/>
        <end position="352"/>
    </location>
</feature>
<evidence type="ECO:0000313" key="6">
    <source>
        <dbReference type="EMBL" id="KAG5681735.1"/>
    </source>
</evidence>
<dbReference type="OrthoDB" id="424503at2759"/>
<feature type="compositionally biased region" description="Basic and acidic residues" evidence="5">
    <location>
        <begin position="404"/>
        <end position="429"/>
    </location>
</feature>
<dbReference type="PROSITE" id="PS50297">
    <property type="entry name" value="ANK_REP_REGION"/>
    <property type="match status" value="3"/>
</dbReference>
<name>A0A9J6CIP6_POLVA</name>
<keyword evidence="7" id="KW-1185">Reference proteome</keyword>
<dbReference type="PROSITE" id="PS50088">
    <property type="entry name" value="ANK_REPEAT"/>
    <property type="match status" value="3"/>
</dbReference>
<dbReference type="PANTHER" id="PTHR24171">
    <property type="entry name" value="ANKYRIN REPEAT DOMAIN-CONTAINING PROTEIN 39-RELATED"/>
    <property type="match status" value="1"/>
</dbReference>
<gene>
    <name evidence="6" type="ORF">PVAND_011144</name>
</gene>
<dbReference type="SMART" id="SM00248">
    <property type="entry name" value="ANK"/>
    <property type="match status" value="5"/>
</dbReference>
<feature type="region of interest" description="Disordered" evidence="5">
    <location>
        <begin position="727"/>
        <end position="747"/>
    </location>
</feature>
<keyword evidence="2 3" id="KW-0040">ANK repeat</keyword>
<evidence type="ECO:0000256" key="5">
    <source>
        <dbReference type="SAM" id="MobiDB-lite"/>
    </source>
</evidence>
<evidence type="ECO:0000256" key="3">
    <source>
        <dbReference type="PROSITE-ProRule" id="PRU00023"/>
    </source>
</evidence>
<evidence type="ECO:0000256" key="1">
    <source>
        <dbReference type="ARBA" id="ARBA00022737"/>
    </source>
</evidence>
<proteinExistence type="predicted"/>
<keyword evidence="1" id="KW-0677">Repeat</keyword>
<dbReference type="SUPFAM" id="SSF48403">
    <property type="entry name" value="Ankyrin repeat"/>
    <property type="match status" value="1"/>
</dbReference>